<dbReference type="Proteomes" id="UP000245609">
    <property type="component" value="Unassembled WGS sequence"/>
</dbReference>
<proteinExistence type="predicted"/>
<keyword evidence="2" id="KW-1185">Reference proteome</keyword>
<name>A0A2T9ZEF9_9FUNG</name>
<evidence type="ECO:0000313" key="2">
    <source>
        <dbReference type="Proteomes" id="UP000245609"/>
    </source>
</evidence>
<reference evidence="1 2" key="1">
    <citation type="journal article" date="2018" name="MBio">
        <title>Comparative Genomics Reveals the Core Gene Toolbox for the Fungus-Insect Symbiosis.</title>
        <authorList>
            <person name="Wang Y."/>
            <person name="Stata M."/>
            <person name="Wang W."/>
            <person name="Stajich J.E."/>
            <person name="White M.M."/>
            <person name="Moncalvo J.M."/>
        </authorList>
    </citation>
    <scope>NUCLEOTIDE SEQUENCE [LARGE SCALE GENOMIC DNA]</scope>
    <source>
        <strain evidence="1 2">SC-DP-2</strain>
    </source>
</reference>
<comment type="caution">
    <text evidence="1">The sequence shown here is derived from an EMBL/GenBank/DDBJ whole genome shotgun (WGS) entry which is preliminary data.</text>
</comment>
<dbReference type="STRING" id="133381.A0A2T9ZEF9"/>
<organism evidence="1 2">
    <name type="scientific">Smittium megazygosporum</name>
    <dbReference type="NCBI Taxonomy" id="133381"/>
    <lineage>
        <taxon>Eukaryota</taxon>
        <taxon>Fungi</taxon>
        <taxon>Fungi incertae sedis</taxon>
        <taxon>Zoopagomycota</taxon>
        <taxon>Kickxellomycotina</taxon>
        <taxon>Harpellomycetes</taxon>
        <taxon>Harpellales</taxon>
        <taxon>Legeriomycetaceae</taxon>
        <taxon>Smittium</taxon>
    </lineage>
</organism>
<accession>A0A2T9ZEF9</accession>
<evidence type="ECO:0000313" key="1">
    <source>
        <dbReference type="EMBL" id="PVV02971.1"/>
    </source>
</evidence>
<protein>
    <submittedName>
        <fullName evidence="1">Uncharacterized protein</fullName>
    </submittedName>
</protein>
<dbReference type="AlphaFoldDB" id="A0A2T9ZEF9"/>
<gene>
    <name evidence="1" type="ORF">BB560_002573</name>
</gene>
<sequence length="123" mass="13967">MYVKTEPFLGEGANVDFGKWARKSARSLETNDVSTELQISRILLTYIMGRAGIVRNSYYTELDNKIITEVENGKELIEYFSPKFQQANSEIALRQKLVDLKQTGLLEKYILVETNLVGSATIE</sequence>
<dbReference type="EMBL" id="MBFS01000294">
    <property type="protein sequence ID" value="PVV02971.1"/>
    <property type="molecule type" value="Genomic_DNA"/>
</dbReference>
<dbReference type="OrthoDB" id="1939000at2759"/>